<evidence type="ECO:0000313" key="2">
    <source>
        <dbReference type="Proteomes" id="UP001649230"/>
    </source>
</evidence>
<gene>
    <name evidence="1" type="ORF">L0M14_19270</name>
</gene>
<evidence type="ECO:0008006" key="3">
    <source>
        <dbReference type="Google" id="ProtNLM"/>
    </source>
</evidence>
<organism evidence="1 2">
    <name type="scientific">Paenibacillus hexagrammi</name>
    <dbReference type="NCBI Taxonomy" id="2908839"/>
    <lineage>
        <taxon>Bacteria</taxon>
        <taxon>Bacillati</taxon>
        <taxon>Bacillota</taxon>
        <taxon>Bacilli</taxon>
        <taxon>Bacillales</taxon>
        <taxon>Paenibacillaceae</taxon>
        <taxon>Paenibacillus</taxon>
    </lineage>
</organism>
<reference evidence="1 2" key="1">
    <citation type="journal article" date="2024" name="Int. J. Syst. Evol. Microbiol.">
        <title>Paenibacillus hexagrammi sp. nov., a novel bacterium isolated from the gut content of Hexagrammos agrammus.</title>
        <authorList>
            <person name="Jung H.K."/>
            <person name="Kim D.G."/>
            <person name="Zin H."/>
            <person name="Park J."/>
            <person name="Jung H."/>
            <person name="Kim Y.O."/>
            <person name="Kong H.J."/>
            <person name="Kim J.W."/>
            <person name="Kim Y.S."/>
        </authorList>
    </citation>
    <scope>NUCLEOTIDE SEQUENCE [LARGE SCALE GENOMIC DNA]</scope>
    <source>
        <strain evidence="1 2">YPD9-1</strain>
    </source>
</reference>
<keyword evidence="2" id="KW-1185">Reference proteome</keyword>
<dbReference type="EMBL" id="CP090978">
    <property type="protein sequence ID" value="UJF31885.1"/>
    <property type="molecule type" value="Genomic_DNA"/>
</dbReference>
<name>A0ABY3SFN0_9BACL</name>
<dbReference type="RefSeq" id="WP_235118230.1">
    <property type="nucleotide sequence ID" value="NZ_CP090978.1"/>
</dbReference>
<sequence>MNVALNVRNTYEDFVLEKDIMFFRVGEHGLVSFHGKNYNIKKRMSSEEVSGLTENPKFFKVNTDCYANIAKISGIQDGKVYFEMKSGETKYTAITKLRQFRLKELLQMTKEQAQ</sequence>
<dbReference type="Gene3D" id="2.40.50.1020">
    <property type="entry name" value="LytTr DNA-binding domain"/>
    <property type="match status" value="1"/>
</dbReference>
<protein>
    <recommendedName>
        <fullName evidence="3">HTH LytTR-type domain-containing protein</fullName>
    </recommendedName>
</protein>
<accession>A0ABY3SFN0</accession>
<dbReference type="Proteomes" id="UP001649230">
    <property type="component" value="Chromosome"/>
</dbReference>
<evidence type="ECO:0000313" key="1">
    <source>
        <dbReference type="EMBL" id="UJF31885.1"/>
    </source>
</evidence>
<proteinExistence type="predicted"/>